<keyword evidence="1" id="KW-0408">Iron</keyword>
<evidence type="ECO:0000313" key="2">
    <source>
        <dbReference type="EMBL" id="KAJ4378189.1"/>
    </source>
</evidence>
<evidence type="ECO:0008006" key="4">
    <source>
        <dbReference type="Google" id="ProtNLM"/>
    </source>
</evidence>
<protein>
    <recommendedName>
        <fullName evidence="4">Cytochrome P450</fullName>
    </recommendedName>
</protein>
<dbReference type="GO" id="GO:0020037">
    <property type="term" value="F:heme binding"/>
    <property type="evidence" value="ECO:0007669"/>
    <property type="project" value="InterPro"/>
</dbReference>
<sequence length="320" mass="36220">MNLSARSPLRNLILWLKPRGLNQVMGACAPKYVKEFYSFVQQSVEQRYALFAKTQNIEKERPLNETAPREDMFHFLCAARDPSTNQPAFTKTDLLAEARLLLIAGTDTTSTALSASLFYINNDPRVYELLVSEIRSTFSSRDQITHGPLLNSCAYLRAVIEETMRMTPAGPSEPERLVRPGGMEVDGHFFPAGTLLGVPHWPYYHNETIFTDAWKFLPERWIASPENPISDIHALRRGYSPFIKGVNSCVGQNMALMILSITLARTLWALDCRIAPGTNLGEGRKELGWGRRNKKVYQVDDAFVSLRKGPVLQFRAREVR</sequence>
<organism evidence="2 3">
    <name type="scientific">Neocucurbitaria cava</name>
    <dbReference type="NCBI Taxonomy" id="798079"/>
    <lineage>
        <taxon>Eukaryota</taxon>
        <taxon>Fungi</taxon>
        <taxon>Dikarya</taxon>
        <taxon>Ascomycota</taxon>
        <taxon>Pezizomycotina</taxon>
        <taxon>Dothideomycetes</taxon>
        <taxon>Pleosporomycetidae</taxon>
        <taxon>Pleosporales</taxon>
        <taxon>Pleosporineae</taxon>
        <taxon>Cucurbitariaceae</taxon>
        <taxon>Neocucurbitaria</taxon>
    </lineage>
</organism>
<dbReference type="EMBL" id="JAPEUY010000001">
    <property type="protein sequence ID" value="KAJ4378189.1"/>
    <property type="molecule type" value="Genomic_DNA"/>
</dbReference>
<dbReference type="GO" id="GO:0005506">
    <property type="term" value="F:iron ion binding"/>
    <property type="evidence" value="ECO:0007669"/>
    <property type="project" value="InterPro"/>
</dbReference>
<gene>
    <name evidence="2" type="ORF">N0V83_001023</name>
</gene>
<proteinExistence type="predicted"/>
<dbReference type="PANTHER" id="PTHR24305">
    <property type="entry name" value="CYTOCHROME P450"/>
    <property type="match status" value="1"/>
</dbReference>
<dbReference type="Proteomes" id="UP001140560">
    <property type="component" value="Unassembled WGS sequence"/>
</dbReference>
<evidence type="ECO:0000256" key="1">
    <source>
        <dbReference type="PIRSR" id="PIRSR602401-1"/>
    </source>
</evidence>
<dbReference type="GO" id="GO:0004497">
    <property type="term" value="F:monooxygenase activity"/>
    <property type="evidence" value="ECO:0007669"/>
    <property type="project" value="InterPro"/>
</dbReference>
<dbReference type="InterPro" id="IPR001128">
    <property type="entry name" value="Cyt_P450"/>
</dbReference>
<keyword evidence="1" id="KW-0479">Metal-binding</keyword>
<comment type="cofactor">
    <cofactor evidence="1">
        <name>heme</name>
        <dbReference type="ChEBI" id="CHEBI:30413"/>
    </cofactor>
</comment>
<dbReference type="InterPro" id="IPR050121">
    <property type="entry name" value="Cytochrome_P450_monoxygenase"/>
</dbReference>
<dbReference type="SUPFAM" id="SSF48264">
    <property type="entry name" value="Cytochrome P450"/>
    <property type="match status" value="1"/>
</dbReference>
<keyword evidence="3" id="KW-1185">Reference proteome</keyword>
<keyword evidence="1" id="KW-0349">Heme</keyword>
<dbReference type="PRINTS" id="PR00463">
    <property type="entry name" value="EP450I"/>
</dbReference>
<dbReference type="Gene3D" id="1.10.630.10">
    <property type="entry name" value="Cytochrome P450"/>
    <property type="match status" value="1"/>
</dbReference>
<dbReference type="GO" id="GO:0016705">
    <property type="term" value="F:oxidoreductase activity, acting on paired donors, with incorporation or reduction of molecular oxygen"/>
    <property type="evidence" value="ECO:0007669"/>
    <property type="project" value="InterPro"/>
</dbReference>
<reference evidence="2" key="1">
    <citation type="submission" date="2022-10" db="EMBL/GenBank/DDBJ databases">
        <title>Tapping the CABI collections for fungal endophytes: first genome assemblies for Collariella, Neodidymelliopsis, Ascochyta clinopodiicola, Didymella pomorum, Didymosphaeria variabile, Neocosmospora piperis and Neocucurbitaria cava.</title>
        <authorList>
            <person name="Hill R."/>
        </authorList>
    </citation>
    <scope>NUCLEOTIDE SEQUENCE</scope>
    <source>
        <strain evidence="2">IMI 356814</strain>
    </source>
</reference>
<dbReference type="PANTHER" id="PTHR24305:SF226">
    <property type="entry name" value="CYTOCHROME P450 MONOOXYGENASE"/>
    <property type="match status" value="1"/>
</dbReference>
<dbReference type="InterPro" id="IPR002401">
    <property type="entry name" value="Cyt_P450_E_grp-I"/>
</dbReference>
<evidence type="ECO:0000313" key="3">
    <source>
        <dbReference type="Proteomes" id="UP001140560"/>
    </source>
</evidence>
<dbReference type="AlphaFoldDB" id="A0A9W9CSP3"/>
<dbReference type="PRINTS" id="PR00385">
    <property type="entry name" value="P450"/>
</dbReference>
<comment type="caution">
    <text evidence="2">The sequence shown here is derived from an EMBL/GenBank/DDBJ whole genome shotgun (WGS) entry which is preliminary data.</text>
</comment>
<name>A0A9W9CSP3_9PLEO</name>
<accession>A0A9W9CSP3</accession>
<feature type="binding site" description="axial binding residue" evidence="1">
    <location>
        <position position="249"/>
    </location>
    <ligand>
        <name>heme</name>
        <dbReference type="ChEBI" id="CHEBI:30413"/>
    </ligand>
    <ligandPart>
        <name>Fe</name>
        <dbReference type="ChEBI" id="CHEBI:18248"/>
    </ligandPart>
</feature>
<dbReference type="OrthoDB" id="1470350at2759"/>
<dbReference type="InterPro" id="IPR036396">
    <property type="entry name" value="Cyt_P450_sf"/>
</dbReference>
<dbReference type="Pfam" id="PF00067">
    <property type="entry name" value="p450"/>
    <property type="match status" value="1"/>
</dbReference>